<keyword evidence="7" id="KW-1185">Reference proteome</keyword>
<proteinExistence type="predicted"/>
<evidence type="ECO:0000313" key="6">
    <source>
        <dbReference type="EMBL" id="SFI27477.1"/>
    </source>
</evidence>
<dbReference type="GO" id="GO:0047443">
    <property type="term" value="F:4-hydroxy-4-methyl-2-oxoglutarate aldolase activity"/>
    <property type="evidence" value="ECO:0007669"/>
    <property type="project" value="TreeGrafter"/>
</dbReference>
<evidence type="ECO:0000313" key="7">
    <source>
        <dbReference type="Proteomes" id="UP000198670"/>
    </source>
</evidence>
<dbReference type="STRING" id="1477437.SAMN05444682_103123"/>
<dbReference type="Pfam" id="PF03737">
    <property type="entry name" value="RraA-like"/>
    <property type="match status" value="1"/>
</dbReference>
<comment type="cofactor">
    <cofactor evidence="5">
        <name>Mg(2+)</name>
        <dbReference type="ChEBI" id="CHEBI:18420"/>
    </cofactor>
</comment>
<name>A0A1I3GVR2_9SPHI</name>
<protein>
    <recommendedName>
        <fullName evidence="2">Putative 4-hydroxy-4-methyl-2-oxoglutarate aldolase</fullName>
    </recommendedName>
    <alternativeName>
        <fullName evidence="3">Regulator of ribonuclease activity homolog</fullName>
    </alternativeName>
    <alternativeName>
        <fullName evidence="4">RraA-like protein</fullName>
    </alternativeName>
</protein>
<evidence type="ECO:0000256" key="1">
    <source>
        <dbReference type="ARBA" id="ARBA00001968"/>
    </source>
</evidence>
<evidence type="ECO:0000256" key="3">
    <source>
        <dbReference type="ARBA" id="ARBA00029596"/>
    </source>
</evidence>
<keyword evidence="5" id="KW-0460">Magnesium</keyword>
<keyword evidence="5" id="KW-0479">Metal-binding</keyword>
<dbReference type="CDD" id="cd16841">
    <property type="entry name" value="RraA_family"/>
    <property type="match status" value="1"/>
</dbReference>
<dbReference type="InterPro" id="IPR036704">
    <property type="entry name" value="RraA/RraA-like_sf"/>
</dbReference>
<dbReference type="AlphaFoldDB" id="A0A1I3GVR2"/>
<reference evidence="6 7" key="1">
    <citation type="submission" date="2016-10" db="EMBL/GenBank/DDBJ databases">
        <authorList>
            <person name="de Groot N.N."/>
        </authorList>
    </citation>
    <scope>NUCLEOTIDE SEQUENCE [LARGE SCALE GENOMIC DNA]</scope>
    <source>
        <strain evidence="6 7">RK1</strain>
    </source>
</reference>
<comment type="cofactor">
    <cofactor evidence="1">
        <name>a divalent metal cation</name>
        <dbReference type="ChEBI" id="CHEBI:60240"/>
    </cofactor>
</comment>
<dbReference type="InterPro" id="IPR005493">
    <property type="entry name" value="RraA/RraA-like"/>
</dbReference>
<gene>
    <name evidence="6" type="ORF">SAMN05444682_103123</name>
</gene>
<feature type="binding site" evidence="5">
    <location>
        <position position="138"/>
    </location>
    <ligand>
        <name>substrate</name>
    </ligand>
</feature>
<evidence type="ECO:0000256" key="4">
    <source>
        <dbReference type="ARBA" id="ARBA00030169"/>
    </source>
</evidence>
<dbReference type="GO" id="GO:0008948">
    <property type="term" value="F:oxaloacetate decarboxylase activity"/>
    <property type="evidence" value="ECO:0007669"/>
    <property type="project" value="TreeGrafter"/>
</dbReference>
<sequence length="242" mass="26728">MTVTDQETGKFEYPIKKVNVNYDVEAIGNRYRKLYTGLVYDAMESIGVKGRAMNSGIYPLLHTMKVAGPAFTMHGIATPSRDVKTHNIRLGLMKSMTPGCVQIRDTQGDLSCGQFGEISATAAAAVGCVGAVIDGSTRDSNYLIDMGFPTFCRFRNPVEAFGRFMIVDYQIPIFVKGIDSNILVNPGDYVFGDNDGVVIVPLEKTIEILEIAEGWFESEGRSRKAMADGRDPFEVYEEFGRF</sequence>
<dbReference type="Proteomes" id="UP000198670">
    <property type="component" value="Unassembled WGS sequence"/>
</dbReference>
<organism evidence="6 7">
    <name type="scientific">Parapedobacter indicus</name>
    <dbReference type="NCBI Taxonomy" id="1477437"/>
    <lineage>
        <taxon>Bacteria</taxon>
        <taxon>Pseudomonadati</taxon>
        <taxon>Bacteroidota</taxon>
        <taxon>Sphingobacteriia</taxon>
        <taxon>Sphingobacteriales</taxon>
        <taxon>Sphingobacteriaceae</taxon>
        <taxon>Parapedobacter</taxon>
    </lineage>
</organism>
<feature type="binding site" evidence="5">
    <location>
        <position position="139"/>
    </location>
    <ligand>
        <name>Mg(2+)</name>
        <dbReference type="ChEBI" id="CHEBI:18420"/>
    </ligand>
</feature>
<dbReference type="GO" id="GO:0046872">
    <property type="term" value="F:metal ion binding"/>
    <property type="evidence" value="ECO:0007669"/>
    <property type="project" value="UniProtKB-KW"/>
</dbReference>
<dbReference type="SUPFAM" id="SSF89562">
    <property type="entry name" value="RraA-like"/>
    <property type="match status" value="1"/>
</dbReference>
<dbReference type="Gene3D" id="3.50.30.40">
    <property type="entry name" value="Ribonuclease E inhibitor RraA/RraA-like"/>
    <property type="match status" value="1"/>
</dbReference>
<dbReference type="RefSeq" id="WP_177195074.1">
    <property type="nucleotide sequence ID" value="NZ_FOQO01000003.1"/>
</dbReference>
<evidence type="ECO:0000256" key="2">
    <source>
        <dbReference type="ARBA" id="ARBA00016549"/>
    </source>
</evidence>
<accession>A0A1I3GVR2</accession>
<evidence type="ECO:0000256" key="5">
    <source>
        <dbReference type="PIRSR" id="PIRSR605493-1"/>
    </source>
</evidence>
<dbReference type="PANTHER" id="PTHR33254:SF4">
    <property type="entry name" value="4-HYDROXY-4-METHYL-2-OXOGLUTARATE ALDOLASE 3-RELATED"/>
    <property type="match status" value="1"/>
</dbReference>
<dbReference type="PANTHER" id="PTHR33254">
    <property type="entry name" value="4-HYDROXY-4-METHYL-2-OXOGLUTARATE ALDOLASE 3-RELATED"/>
    <property type="match status" value="1"/>
</dbReference>
<dbReference type="EMBL" id="FOQO01000003">
    <property type="protein sequence ID" value="SFI27477.1"/>
    <property type="molecule type" value="Genomic_DNA"/>
</dbReference>